<dbReference type="Proteomes" id="UP000195975">
    <property type="component" value="Unassembled WGS sequence"/>
</dbReference>
<protein>
    <recommendedName>
        <fullName evidence="4">Type I restriction modification DNA specificity domain-containing protein</fullName>
    </recommendedName>
</protein>
<dbReference type="Gene3D" id="3.90.220.20">
    <property type="entry name" value="DNA methylase specificity domains"/>
    <property type="match status" value="1"/>
</dbReference>
<dbReference type="InterPro" id="IPR000055">
    <property type="entry name" value="Restrct_endonuc_typeI_TRD"/>
</dbReference>
<keyword evidence="3" id="KW-0238">DNA-binding</keyword>
<evidence type="ECO:0000256" key="3">
    <source>
        <dbReference type="ARBA" id="ARBA00023125"/>
    </source>
</evidence>
<dbReference type="EMBL" id="NFIJ01000069">
    <property type="protein sequence ID" value="OUN99294.1"/>
    <property type="molecule type" value="Genomic_DNA"/>
</dbReference>
<dbReference type="GO" id="GO:0009307">
    <property type="term" value="P:DNA restriction-modification system"/>
    <property type="evidence" value="ECO:0007669"/>
    <property type="project" value="UniProtKB-KW"/>
</dbReference>
<name>A0A9Q5SMX4_9BACT</name>
<dbReference type="AlphaFoldDB" id="A0A9Q5SMX4"/>
<comment type="similarity">
    <text evidence="1">Belongs to the type-I restriction system S methylase family.</text>
</comment>
<dbReference type="InterPro" id="IPR044946">
    <property type="entry name" value="Restrct_endonuc_typeI_TRD_sf"/>
</dbReference>
<reference evidence="6" key="1">
    <citation type="submission" date="2017-04" db="EMBL/GenBank/DDBJ databases">
        <title>Function of individual gut microbiota members based on whole genome sequencing of pure cultures obtained from chicken caecum.</title>
        <authorList>
            <person name="Medvecky M."/>
            <person name="Cejkova D."/>
            <person name="Polansky O."/>
            <person name="Karasova D."/>
            <person name="Kubasova T."/>
            <person name="Cizek A."/>
            <person name="Rychlik I."/>
        </authorList>
    </citation>
    <scope>NUCLEOTIDE SEQUENCE [LARGE SCALE GENOMIC DNA]</scope>
    <source>
        <strain evidence="6">An42</strain>
    </source>
</reference>
<evidence type="ECO:0000256" key="2">
    <source>
        <dbReference type="ARBA" id="ARBA00022747"/>
    </source>
</evidence>
<feature type="domain" description="Type I restriction modification DNA specificity" evidence="4">
    <location>
        <begin position="16"/>
        <end position="172"/>
    </location>
</feature>
<dbReference type="GO" id="GO:0003677">
    <property type="term" value="F:DNA binding"/>
    <property type="evidence" value="ECO:0007669"/>
    <property type="project" value="UniProtKB-KW"/>
</dbReference>
<keyword evidence="2" id="KW-0680">Restriction system</keyword>
<dbReference type="Pfam" id="PF01420">
    <property type="entry name" value="Methylase_S"/>
    <property type="match status" value="1"/>
</dbReference>
<feature type="non-terminal residue" evidence="5">
    <location>
        <position position="1"/>
    </location>
</feature>
<evidence type="ECO:0000313" key="5">
    <source>
        <dbReference type="EMBL" id="OUN99294.1"/>
    </source>
</evidence>
<evidence type="ECO:0000259" key="4">
    <source>
        <dbReference type="Pfam" id="PF01420"/>
    </source>
</evidence>
<organism evidence="5 6">
    <name type="scientific">Parabacteroides johnsonii</name>
    <dbReference type="NCBI Taxonomy" id="387661"/>
    <lineage>
        <taxon>Bacteria</taxon>
        <taxon>Pseudomonadati</taxon>
        <taxon>Bacteroidota</taxon>
        <taxon>Bacteroidia</taxon>
        <taxon>Bacteroidales</taxon>
        <taxon>Tannerellaceae</taxon>
        <taxon>Parabacteroides</taxon>
    </lineage>
</organism>
<dbReference type="RefSeq" id="WP_204246154.1">
    <property type="nucleotide sequence ID" value="NZ_NFIJ01000069.1"/>
</dbReference>
<comment type="caution">
    <text evidence="5">The sequence shown here is derived from an EMBL/GenBank/DDBJ whole genome shotgun (WGS) entry which is preliminary data.</text>
</comment>
<dbReference type="CDD" id="cd17260">
    <property type="entry name" value="RMtype1_S_EcoEI-TRD1-CR1_like"/>
    <property type="match status" value="1"/>
</dbReference>
<evidence type="ECO:0000256" key="1">
    <source>
        <dbReference type="ARBA" id="ARBA00010923"/>
    </source>
</evidence>
<dbReference type="SUPFAM" id="SSF116734">
    <property type="entry name" value="DNA methylase specificity domain"/>
    <property type="match status" value="1"/>
</dbReference>
<feature type="non-terminal residue" evidence="5">
    <location>
        <position position="185"/>
    </location>
</feature>
<proteinExistence type="inferred from homology"/>
<gene>
    <name evidence="5" type="ORF">B5F96_18190</name>
</gene>
<evidence type="ECO:0000313" key="6">
    <source>
        <dbReference type="Proteomes" id="UP000195975"/>
    </source>
</evidence>
<accession>A0A9Q5SMX4</accession>
<sequence>SQFIEMFGNPLSLNQKNELKRLGECCILNPRRPNIALCDTDKVSFIPMPAVSEDGYLVDMTDEEYGKVKKGFTYFENNDVLFAKITPCMENGKGAIVHGLINGIGMGSTEFHVLRPINGISSPYWLLALTRMPIFRERAAKNMSGTGGQKRVSASYLDHFMVGLPAIEEQRRFEAIYRQADKSKF</sequence>